<dbReference type="EMBL" id="CAJNOQ010023266">
    <property type="protein sequence ID" value="CAF1512785.1"/>
    <property type="molecule type" value="Genomic_DNA"/>
</dbReference>
<dbReference type="Proteomes" id="UP000681722">
    <property type="component" value="Unassembled WGS sequence"/>
</dbReference>
<evidence type="ECO:0000313" key="3">
    <source>
        <dbReference type="Proteomes" id="UP000663829"/>
    </source>
</evidence>
<sequence>FNPKSVVSSVLLYDTEDRSAAQAYDCIHYTDLHNHMQSVKYCIQSHESISLNRTSSDNTALCLNDGTEHSFKELKANGTNAQELTQWASVTIELVDQYAQYLESYPLGQAFYGDIMCYTTLTLCDPGLLCLDWRSICDAVHRPHLPASSDARFNYRLFAMKPAASTRVSIK</sequence>
<dbReference type="AlphaFoldDB" id="A0A815UE80"/>
<gene>
    <name evidence="1" type="ORF">GPM918_LOCUS37189</name>
    <name evidence="2" type="ORF">SRO942_LOCUS37946</name>
</gene>
<evidence type="ECO:0000313" key="1">
    <source>
        <dbReference type="EMBL" id="CAF1512785.1"/>
    </source>
</evidence>
<accession>A0A815UE80</accession>
<comment type="caution">
    <text evidence="1">The sequence shown here is derived from an EMBL/GenBank/DDBJ whole genome shotgun (WGS) entry which is preliminary data.</text>
</comment>
<proteinExistence type="predicted"/>
<evidence type="ECO:0000313" key="2">
    <source>
        <dbReference type="EMBL" id="CAF4373155.1"/>
    </source>
</evidence>
<dbReference type="EMBL" id="CAJOBC010088805">
    <property type="protein sequence ID" value="CAF4373155.1"/>
    <property type="molecule type" value="Genomic_DNA"/>
</dbReference>
<reference evidence="1" key="1">
    <citation type="submission" date="2021-02" db="EMBL/GenBank/DDBJ databases">
        <authorList>
            <person name="Nowell W R."/>
        </authorList>
    </citation>
    <scope>NUCLEOTIDE SEQUENCE</scope>
</reference>
<organism evidence="1 3">
    <name type="scientific">Didymodactylos carnosus</name>
    <dbReference type="NCBI Taxonomy" id="1234261"/>
    <lineage>
        <taxon>Eukaryota</taxon>
        <taxon>Metazoa</taxon>
        <taxon>Spiralia</taxon>
        <taxon>Gnathifera</taxon>
        <taxon>Rotifera</taxon>
        <taxon>Eurotatoria</taxon>
        <taxon>Bdelloidea</taxon>
        <taxon>Philodinida</taxon>
        <taxon>Philodinidae</taxon>
        <taxon>Didymodactylos</taxon>
    </lineage>
</organism>
<feature type="non-terminal residue" evidence="1">
    <location>
        <position position="1"/>
    </location>
</feature>
<dbReference type="Proteomes" id="UP000663829">
    <property type="component" value="Unassembled WGS sequence"/>
</dbReference>
<protein>
    <submittedName>
        <fullName evidence="1">Uncharacterized protein</fullName>
    </submittedName>
</protein>
<keyword evidence="3" id="KW-1185">Reference proteome</keyword>
<name>A0A815UE80_9BILA</name>